<evidence type="ECO:0000256" key="3">
    <source>
        <dbReference type="ARBA" id="ARBA00022630"/>
    </source>
</evidence>
<comment type="cofactor">
    <cofactor evidence="11">
        <name>Mg(2+)</name>
        <dbReference type="ChEBI" id="CHEBI:18420"/>
    </cofactor>
    <cofactor evidence="11">
        <name>Mn(2+)</name>
        <dbReference type="ChEBI" id="CHEBI:29035"/>
    </cofactor>
    <text evidence="11">Magnesium. Can also use manganese.</text>
</comment>
<dbReference type="SUPFAM" id="SSF143631">
    <property type="entry name" value="ApbE-like"/>
    <property type="match status" value="1"/>
</dbReference>
<dbReference type="Proteomes" id="UP001156102">
    <property type="component" value="Unassembled WGS sequence"/>
</dbReference>
<gene>
    <name evidence="12" type="ORF">NK662_22555</name>
</gene>
<name>A0AA41XE90_9BACI</name>
<dbReference type="RefSeq" id="WP_254761231.1">
    <property type="nucleotide sequence ID" value="NZ_JANCLT010000023.1"/>
</dbReference>
<evidence type="ECO:0000256" key="5">
    <source>
        <dbReference type="ARBA" id="ARBA00022723"/>
    </source>
</evidence>
<dbReference type="EC" id="2.7.1.180" evidence="1 10"/>
<dbReference type="GO" id="GO:0046872">
    <property type="term" value="F:metal ion binding"/>
    <property type="evidence" value="ECO:0007669"/>
    <property type="project" value="UniProtKB-UniRule"/>
</dbReference>
<dbReference type="AlphaFoldDB" id="A0AA41XE90"/>
<dbReference type="Pfam" id="PF02424">
    <property type="entry name" value="ApbE"/>
    <property type="match status" value="1"/>
</dbReference>
<dbReference type="PANTHER" id="PTHR30040">
    <property type="entry name" value="THIAMINE BIOSYNTHESIS LIPOPROTEIN APBE"/>
    <property type="match status" value="1"/>
</dbReference>
<evidence type="ECO:0000313" key="13">
    <source>
        <dbReference type="Proteomes" id="UP001156102"/>
    </source>
</evidence>
<keyword evidence="13" id="KW-1185">Reference proteome</keyword>
<evidence type="ECO:0000313" key="12">
    <source>
        <dbReference type="EMBL" id="MCP8971303.1"/>
    </source>
</evidence>
<dbReference type="InterPro" id="IPR024932">
    <property type="entry name" value="ApbE"/>
</dbReference>
<feature type="binding site" evidence="11">
    <location>
        <position position="254"/>
    </location>
    <ligand>
        <name>Mg(2+)</name>
        <dbReference type="ChEBI" id="CHEBI:18420"/>
    </ligand>
</feature>
<feature type="binding site" evidence="11">
    <location>
        <position position="146"/>
    </location>
    <ligand>
        <name>Mg(2+)</name>
        <dbReference type="ChEBI" id="CHEBI:18420"/>
    </ligand>
</feature>
<organism evidence="12 13">
    <name type="scientific">Ectobacillus ponti</name>
    <dbReference type="NCBI Taxonomy" id="2961894"/>
    <lineage>
        <taxon>Bacteria</taxon>
        <taxon>Bacillati</taxon>
        <taxon>Bacillota</taxon>
        <taxon>Bacilli</taxon>
        <taxon>Bacillales</taxon>
        <taxon>Bacillaceae</taxon>
        <taxon>Ectobacillus</taxon>
    </lineage>
</organism>
<accession>A0AA41XE90</accession>
<comment type="caution">
    <text evidence="12">The sequence shown here is derived from an EMBL/GenBank/DDBJ whole genome shotgun (WGS) entry which is preliminary data.</text>
</comment>
<evidence type="ECO:0000256" key="10">
    <source>
        <dbReference type="PIRNR" id="PIRNR006268"/>
    </source>
</evidence>
<dbReference type="PANTHER" id="PTHR30040:SF2">
    <property type="entry name" value="FAD:PROTEIN FMN TRANSFERASE"/>
    <property type="match status" value="1"/>
</dbReference>
<evidence type="ECO:0000256" key="7">
    <source>
        <dbReference type="ARBA" id="ARBA00022842"/>
    </source>
</evidence>
<evidence type="ECO:0000256" key="8">
    <source>
        <dbReference type="ARBA" id="ARBA00031306"/>
    </source>
</evidence>
<proteinExistence type="inferred from homology"/>
<evidence type="ECO:0000256" key="2">
    <source>
        <dbReference type="ARBA" id="ARBA00016337"/>
    </source>
</evidence>
<keyword evidence="5 10" id="KW-0479">Metal-binding</keyword>
<dbReference type="EMBL" id="JANCLT010000023">
    <property type="protein sequence ID" value="MCP8971303.1"/>
    <property type="molecule type" value="Genomic_DNA"/>
</dbReference>
<comment type="catalytic activity">
    <reaction evidence="9 10">
        <text>L-threonyl-[protein] + FAD = FMN-L-threonyl-[protein] + AMP + H(+)</text>
        <dbReference type="Rhea" id="RHEA:36847"/>
        <dbReference type="Rhea" id="RHEA-COMP:11060"/>
        <dbReference type="Rhea" id="RHEA-COMP:11061"/>
        <dbReference type="ChEBI" id="CHEBI:15378"/>
        <dbReference type="ChEBI" id="CHEBI:30013"/>
        <dbReference type="ChEBI" id="CHEBI:57692"/>
        <dbReference type="ChEBI" id="CHEBI:74257"/>
        <dbReference type="ChEBI" id="CHEBI:456215"/>
        <dbReference type="EC" id="2.7.1.180"/>
    </reaction>
</comment>
<keyword evidence="4 10" id="KW-0808">Transferase</keyword>
<comment type="similarity">
    <text evidence="10">Belongs to the ApbE family.</text>
</comment>
<dbReference type="PIRSF" id="PIRSF006268">
    <property type="entry name" value="ApbE"/>
    <property type="match status" value="1"/>
</dbReference>
<evidence type="ECO:0000256" key="1">
    <source>
        <dbReference type="ARBA" id="ARBA00011955"/>
    </source>
</evidence>
<protein>
    <recommendedName>
        <fullName evidence="2 10">FAD:protein FMN transferase</fullName>
        <ecNumber evidence="1 10">2.7.1.180</ecNumber>
    </recommendedName>
    <alternativeName>
        <fullName evidence="8 10">Flavin transferase</fullName>
    </alternativeName>
</protein>
<keyword evidence="3 10" id="KW-0285">Flavoprotein</keyword>
<reference evidence="12" key="1">
    <citation type="submission" date="2022-07" db="EMBL/GenBank/DDBJ databases">
        <authorList>
            <person name="Li W.-J."/>
            <person name="Deng Q.-Q."/>
        </authorList>
    </citation>
    <scope>NUCLEOTIDE SEQUENCE</scope>
    <source>
        <strain evidence="12">SYSU M60031</strain>
    </source>
</reference>
<evidence type="ECO:0000256" key="11">
    <source>
        <dbReference type="PIRSR" id="PIRSR006268-2"/>
    </source>
</evidence>
<evidence type="ECO:0000256" key="4">
    <source>
        <dbReference type="ARBA" id="ARBA00022679"/>
    </source>
</evidence>
<keyword evidence="6 10" id="KW-0274">FAD</keyword>
<evidence type="ECO:0000256" key="9">
    <source>
        <dbReference type="ARBA" id="ARBA00048540"/>
    </source>
</evidence>
<keyword evidence="7 10" id="KW-0460">Magnesium</keyword>
<sequence length="305" mass="34506">MECVLHVKGMGTDIEVMAEGTENSGWMPRAKEWLQEFEQRCSRFSEESDLTRLNRQPLHTLIKLHPILFQVLQQAYRYSTATGFLYHPFVGARMRELGYDVSFEKMKARRGKELSRFQKVNPRSLIFFPEMEAVMKTEEMDMDLGGIGKGWSADQVAGLMQKEGVSSGVVNIGGDMRAWGEERWIGIASPWQEDEDIVHMTLLSGAIATSNKVYRSWKLGEQTVHHILHGYTGMPAESDVQQATVLARTAAEADVLAKILCMMPAAEGPAWLKRYFPNAACVLVREDGKLVMSASIRHFTKRLEF</sequence>
<dbReference type="GO" id="GO:0016740">
    <property type="term" value="F:transferase activity"/>
    <property type="evidence" value="ECO:0007669"/>
    <property type="project" value="UniProtKB-UniRule"/>
</dbReference>
<evidence type="ECO:0000256" key="6">
    <source>
        <dbReference type="ARBA" id="ARBA00022827"/>
    </source>
</evidence>
<dbReference type="InterPro" id="IPR003374">
    <property type="entry name" value="ApbE-like_sf"/>
</dbReference>
<dbReference type="Gene3D" id="3.10.520.10">
    <property type="entry name" value="ApbE-like domains"/>
    <property type="match status" value="1"/>
</dbReference>